<gene>
    <name evidence="1" type="ORF">ENN26_09435</name>
</gene>
<proteinExistence type="predicted"/>
<dbReference type="EMBL" id="DSAY01000177">
    <property type="protein sequence ID" value="HDP15977.1"/>
    <property type="molecule type" value="Genomic_DNA"/>
</dbReference>
<organism evidence="1">
    <name type="scientific">Thermofilum adornatum</name>
    <dbReference type="NCBI Taxonomy" id="1365176"/>
    <lineage>
        <taxon>Archaea</taxon>
        <taxon>Thermoproteota</taxon>
        <taxon>Thermoprotei</taxon>
        <taxon>Thermofilales</taxon>
        <taxon>Thermofilaceae</taxon>
        <taxon>Thermofilum</taxon>
    </lineage>
</organism>
<accession>A0A7C1CE66</accession>
<reference evidence="1" key="1">
    <citation type="journal article" date="2020" name="mSystems">
        <title>Genome- and Community-Level Interaction Insights into Carbon Utilization and Element Cycling Functions of Hydrothermarchaeota in Hydrothermal Sediment.</title>
        <authorList>
            <person name="Zhou Z."/>
            <person name="Liu Y."/>
            <person name="Xu W."/>
            <person name="Pan J."/>
            <person name="Luo Z.H."/>
            <person name="Li M."/>
        </authorList>
    </citation>
    <scope>NUCLEOTIDE SEQUENCE [LARGE SCALE GENOMIC DNA]</scope>
    <source>
        <strain evidence="1">SpSt-116</strain>
    </source>
</reference>
<name>A0A7C1CE66_9CREN</name>
<evidence type="ECO:0000313" key="1">
    <source>
        <dbReference type="EMBL" id="HDP15977.1"/>
    </source>
</evidence>
<dbReference type="AlphaFoldDB" id="A0A7C1CE66"/>
<sequence>MLSIDEGTLLELRVENGKILLEPFDLWGRVWKCCQGSAEEAEKELDREEEKFWTKRE</sequence>
<comment type="caution">
    <text evidence="1">The sequence shown here is derived from an EMBL/GenBank/DDBJ whole genome shotgun (WGS) entry which is preliminary data.</text>
</comment>
<protein>
    <submittedName>
        <fullName evidence="1">AbrB family transcriptional regulator</fullName>
    </submittedName>
</protein>